<dbReference type="Ensembl" id="ENSXETT00000024984">
    <property type="protein sequence ID" value="ENSXETP00000024984"/>
    <property type="gene ID" value="ENSXETG00000011440"/>
</dbReference>
<name>F6X7A0_XENTR</name>
<comment type="catalytic activity">
    <reaction evidence="38">
        <text>progesterone + reduced [NADPH--hemoprotein reductase] + O2 = 17alpha-hydroxyprogesterone + oxidized [NADPH--hemoprotein reductase] + H2O + H(+)</text>
        <dbReference type="Rhea" id="RHEA:46308"/>
        <dbReference type="Rhea" id="RHEA-COMP:11964"/>
        <dbReference type="Rhea" id="RHEA-COMP:11965"/>
        <dbReference type="ChEBI" id="CHEBI:15377"/>
        <dbReference type="ChEBI" id="CHEBI:15378"/>
        <dbReference type="ChEBI" id="CHEBI:15379"/>
        <dbReference type="ChEBI" id="CHEBI:17026"/>
        <dbReference type="ChEBI" id="CHEBI:17252"/>
        <dbReference type="ChEBI" id="CHEBI:57618"/>
        <dbReference type="ChEBI" id="CHEBI:58210"/>
    </reaction>
    <physiologicalReaction direction="left-to-right" evidence="38">
        <dbReference type="Rhea" id="RHEA:46309"/>
    </physiologicalReaction>
</comment>
<keyword evidence="13 48" id="KW-1133">Transmembrane helix</keyword>
<evidence type="ECO:0000256" key="42">
    <source>
        <dbReference type="ARBA" id="ARBA00068948"/>
    </source>
</evidence>
<keyword evidence="21" id="KW-0753">Steroid metabolism</keyword>
<evidence type="ECO:0000256" key="35">
    <source>
        <dbReference type="ARBA" id="ARBA00051748"/>
    </source>
</evidence>
<keyword evidence="11" id="KW-0256">Endoplasmic reticulum</keyword>
<keyword evidence="7" id="KW-0153">Cholesterol metabolism</keyword>
<dbReference type="InParanoid" id="F6X7A0"/>
<keyword evidence="18" id="KW-0443">Lipid metabolism</keyword>
<evidence type="ECO:0000256" key="22">
    <source>
        <dbReference type="ARBA" id="ARBA00023273"/>
    </source>
</evidence>
<evidence type="ECO:0000256" key="9">
    <source>
        <dbReference type="ARBA" id="ARBA00022692"/>
    </source>
</evidence>
<evidence type="ECO:0000256" key="18">
    <source>
        <dbReference type="ARBA" id="ARBA00023098"/>
    </source>
</evidence>
<evidence type="ECO:0000256" key="28">
    <source>
        <dbReference type="ARBA" id="ARBA00050430"/>
    </source>
</evidence>
<dbReference type="InterPro" id="IPR017972">
    <property type="entry name" value="Cyt_P450_CS"/>
</dbReference>
<evidence type="ECO:0000256" key="17">
    <source>
        <dbReference type="ARBA" id="ARBA00023033"/>
    </source>
</evidence>
<comment type="catalytic activity">
    <reaction evidence="39">
        <text>desmosterol + reduced [NADPH--hemoprotein reductase] + O2 = (24S)-25-epoxycholesterol + oxidized [NADPH--hemoprotein reductase] + H2O + H(+)</text>
        <dbReference type="Rhea" id="RHEA:53232"/>
        <dbReference type="Rhea" id="RHEA-COMP:11964"/>
        <dbReference type="Rhea" id="RHEA-COMP:11965"/>
        <dbReference type="ChEBI" id="CHEBI:15377"/>
        <dbReference type="ChEBI" id="CHEBI:15378"/>
        <dbReference type="ChEBI" id="CHEBI:15379"/>
        <dbReference type="ChEBI" id="CHEBI:17737"/>
        <dbReference type="ChEBI" id="CHEBI:41633"/>
        <dbReference type="ChEBI" id="CHEBI:57618"/>
        <dbReference type="ChEBI" id="CHEBI:58210"/>
    </reaction>
    <physiologicalReaction direction="left-to-right" evidence="39">
        <dbReference type="Rhea" id="RHEA:53233"/>
    </physiologicalReaction>
</comment>
<dbReference type="InterPro" id="IPR002401">
    <property type="entry name" value="Cyt_P450_E_grp-I"/>
</dbReference>
<dbReference type="GO" id="GO:0006707">
    <property type="term" value="P:cholesterol catabolic process"/>
    <property type="evidence" value="ECO:0007669"/>
    <property type="project" value="InterPro"/>
</dbReference>
<evidence type="ECO:0000256" key="20">
    <source>
        <dbReference type="ARBA" id="ARBA00023166"/>
    </source>
</evidence>
<comment type="catalytic activity">
    <reaction evidence="31">
        <text>testosterone + reduced [NADPH--hemoprotein reductase] + O2 = 16beta,17beta-dihydroxyandrost-4-en-3-one + oxidized [NADPH--hemoprotein reductase] + H2O + H(+)</text>
        <dbReference type="Rhea" id="RHEA:46304"/>
        <dbReference type="Rhea" id="RHEA-COMP:11964"/>
        <dbReference type="Rhea" id="RHEA-COMP:11965"/>
        <dbReference type="ChEBI" id="CHEBI:15377"/>
        <dbReference type="ChEBI" id="CHEBI:15378"/>
        <dbReference type="ChEBI" id="CHEBI:15379"/>
        <dbReference type="ChEBI" id="CHEBI:17347"/>
        <dbReference type="ChEBI" id="CHEBI:57618"/>
        <dbReference type="ChEBI" id="CHEBI:58210"/>
        <dbReference type="ChEBI" id="CHEBI:83027"/>
    </reaction>
    <physiologicalReaction direction="left-to-right" evidence="31">
        <dbReference type="Rhea" id="RHEA:46305"/>
    </physiologicalReaction>
</comment>
<reference evidence="49" key="1">
    <citation type="journal article" date="2010" name="Science">
        <title>The genome of the Western clawed frog Xenopus tropicalis.</title>
        <authorList>
            <person name="Hellsten U."/>
            <person name="Harland R.M."/>
            <person name="Gilchrist M.J."/>
            <person name="Hendrix D."/>
            <person name="Jurka J."/>
            <person name="Kapitonov V."/>
            <person name="Ovcharenko I."/>
            <person name="Putnam N.H."/>
            <person name="Shu S."/>
            <person name="Taher L."/>
            <person name="Blitz I.L."/>
            <person name="Blumberg B."/>
            <person name="Dichmann D.S."/>
            <person name="Dubchak I."/>
            <person name="Amaya E."/>
            <person name="Detter J.C."/>
            <person name="Fletcher R."/>
            <person name="Gerhard D.S."/>
            <person name="Goodstein D."/>
            <person name="Graves T."/>
            <person name="Grigoriev I.V."/>
            <person name="Grimwood J."/>
            <person name="Kawashima T."/>
            <person name="Lindquist E."/>
            <person name="Lucas S.M."/>
            <person name="Mead P.E."/>
            <person name="Mitros T."/>
            <person name="Ogino H."/>
            <person name="Ohta Y."/>
            <person name="Poliakov A.V."/>
            <person name="Pollet N."/>
            <person name="Robert J."/>
            <person name="Salamov A."/>
            <person name="Sater A.K."/>
            <person name="Schmutz J."/>
            <person name="Terry A."/>
            <person name="Vize P.D."/>
            <person name="Warren W.C."/>
            <person name="Wells D."/>
            <person name="Wills A."/>
            <person name="Wilson R.K."/>
            <person name="Zimmerman L.B."/>
            <person name="Zorn A.M."/>
            <person name="Grainger R."/>
            <person name="Grammer T."/>
            <person name="Khokha M.K."/>
            <person name="Richardson P.M."/>
            <person name="Rokhsar D.S."/>
        </authorList>
    </citation>
    <scope>NUCLEOTIDE SEQUENCE [LARGE SCALE GENOMIC DNA]</scope>
    <source>
        <strain evidence="49">Nigerian</strain>
    </source>
</reference>
<evidence type="ECO:0000256" key="10">
    <source>
        <dbReference type="ARBA" id="ARBA00022723"/>
    </source>
</evidence>
<dbReference type="GO" id="GO:0020037">
    <property type="term" value="F:heme binding"/>
    <property type="evidence" value="ECO:0007669"/>
    <property type="project" value="InterPro"/>
</dbReference>
<sequence>MGLWALFGWASLLLLALTLICFLLFCGYIQYIHMKYDHIPGPPRDGFIFGHSPTILRLMKNNKVVYDQYLDWVQKYGPVVRINALHRVIVLITSPEGVKEFLMSPKYSKNDIYDRVATLYGMRFMGKGLVTDKDHDHWYKQRRIMDPAFSRTYLMDLMGPFNEKAEELMERLSEQADGKSDTEMHNLFSRVTLDVIAKVAFGMELNSLKDDLTPLPQAISLVMNGIVETRNPMIKYSLAKRGFIRKVQESIRLLRQTGKECIERRQKQIQDGEEIPMDILTQILKGAALEEDCDPETLLDNFVTFFIAGQETTANQLSFAVMELGRNPEILQKAQKEIDEVIGSRRFIEHEDLSKLHYLSQVLKETLRLYPTAPGTSRGVKEEIVIEGVRIPPNVNVMFNSYIMGRMEQNYTDPLTFNPDRFSPGAPKPYYTYFPFSLGPRSCIGQVFSQMEAKVVMAKLLQRYDFELAEGQSFSIFDTGSLRPLDGVICRLRPRTSNTATTNKYIF</sequence>
<comment type="catalytic activity">
    <reaction evidence="34">
        <text>7alpha-hydroxycholesterol + reduced [NADPH--hemoprotein reductase] + O2 = (24S)-7alpha-dihydroxycholesterol + oxidized [NADPH--hemoprotein reductase] + H2O + H(+)</text>
        <dbReference type="Rhea" id="RHEA:46380"/>
        <dbReference type="Rhea" id="RHEA-COMP:11964"/>
        <dbReference type="Rhea" id="RHEA-COMP:11965"/>
        <dbReference type="ChEBI" id="CHEBI:15377"/>
        <dbReference type="ChEBI" id="CHEBI:15378"/>
        <dbReference type="ChEBI" id="CHEBI:15379"/>
        <dbReference type="ChEBI" id="CHEBI:17500"/>
        <dbReference type="ChEBI" id="CHEBI:37640"/>
        <dbReference type="ChEBI" id="CHEBI:57618"/>
        <dbReference type="ChEBI" id="CHEBI:58210"/>
    </reaction>
    <physiologicalReaction direction="left-to-right" evidence="34">
        <dbReference type="Rhea" id="RHEA:46381"/>
    </physiologicalReaction>
</comment>
<evidence type="ECO:0000256" key="8">
    <source>
        <dbReference type="ARBA" id="ARBA00022617"/>
    </source>
</evidence>
<evidence type="ECO:0000256" key="25">
    <source>
        <dbReference type="ARBA" id="ARBA00049645"/>
    </source>
</evidence>
<evidence type="ECO:0000256" key="4">
    <source>
        <dbReference type="ARBA" id="ARBA00004389"/>
    </source>
</evidence>
<evidence type="ECO:0000256" key="11">
    <source>
        <dbReference type="ARBA" id="ARBA00022824"/>
    </source>
</evidence>
<evidence type="ECO:0000256" key="2">
    <source>
        <dbReference type="ARBA" id="ARBA00004111"/>
    </source>
</evidence>
<dbReference type="FunCoup" id="F6X7A0">
    <property type="interactions" value="164"/>
</dbReference>
<dbReference type="GeneTree" id="ENSGT00940000156927"/>
<evidence type="ECO:0000256" key="29">
    <source>
        <dbReference type="ARBA" id="ARBA00050696"/>
    </source>
</evidence>
<comment type="subcellular location">
    <subcellularLocation>
        <location evidence="3">Cell projection</location>
        <location evidence="3">Dendrite</location>
    </subcellularLocation>
    <subcellularLocation>
        <location evidence="4">Endoplasmic reticulum membrane</location>
        <topology evidence="4">Single-pass membrane protein</topology>
    </subcellularLocation>
    <subcellularLocation>
        <location evidence="2">Microsome membrane</location>
        <topology evidence="2">Single-pass membrane protein</topology>
    </subcellularLocation>
    <subcellularLocation>
        <location evidence="24">Postsynapse</location>
    </subcellularLocation>
    <subcellularLocation>
        <location evidence="23">Presynapse</location>
    </subcellularLocation>
</comment>
<comment type="catalytic activity">
    <reaction evidence="35">
        <text>cholestanol + reduced [NADPH--hemoprotein reductase] + O2 = (24S)-hydroxycholestanol + oxidized [NADPH--hemoprotein reductase] + H2O + H(+)</text>
        <dbReference type="Rhea" id="RHEA:53808"/>
        <dbReference type="Rhea" id="RHEA-COMP:11964"/>
        <dbReference type="Rhea" id="RHEA-COMP:11965"/>
        <dbReference type="ChEBI" id="CHEBI:15377"/>
        <dbReference type="ChEBI" id="CHEBI:15378"/>
        <dbReference type="ChEBI" id="CHEBI:15379"/>
        <dbReference type="ChEBI" id="CHEBI:57618"/>
        <dbReference type="ChEBI" id="CHEBI:58210"/>
        <dbReference type="ChEBI" id="CHEBI:86570"/>
        <dbReference type="ChEBI" id="CHEBI:137687"/>
    </reaction>
    <physiologicalReaction direction="left-to-right" evidence="35">
        <dbReference type="Rhea" id="RHEA:53809"/>
    </physiologicalReaction>
</comment>
<keyword evidence="12" id="KW-0492">Microsome</keyword>
<keyword evidence="22" id="KW-0966">Cell projection</keyword>
<keyword evidence="16" id="KW-0770">Synapse</keyword>
<dbReference type="GO" id="GO:0098793">
    <property type="term" value="C:presynapse"/>
    <property type="evidence" value="ECO:0007669"/>
    <property type="project" value="UniProtKB-SubCell"/>
</dbReference>
<keyword evidence="10 46" id="KW-0479">Metal-binding</keyword>
<feature type="binding site" description="axial binding residue" evidence="46">
    <location>
        <position position="443"/>
    </location>
    <ligand>
        <name>heme</name>
        <dbReference type="ChEBI" id="CHEBI:30413"/>
    </ligand>
    <ligandPart>
        <name>Fe</name>
        <dbReference type="ChEBI" id="CHEBI:18248"/>
    </ligandPart>
</feature>
<keyword evidence="20" id="KW-1207">Sterol metabolism</keyword>
<dbReference type="EC" id="1.14.14.25" evidence="41"/>
<evidence type="ECO:0000256" key="27">
    <source>
        <dbReference type="ARBA" id="ARBA00050344"/>
    </source>
</evidence>
<evidence type="ECO:0000256" key="43">
    <source>
        <dbReference type="ARBA" id="ARBA00077287"/>
    </source>
</evidence>
<keyword evidence="8 46" id="KW-0349">Heme</keyword>
<evidence type="ECO:0000256" key="48">
    <source>
        <dbReference type="SAM" id="Phobius"/>
    </source>
</evidence>
<keyword evidence="15 46" id="KW-0408">Iron</keyword>
<evidence type="ECO:0000256" key="5">
    <source>
        <dbReference type="ARBA" id="ARBA00005108"/>
    </source>
</evidence>
<dbReference type="GO" id="GO:0030425">
    <property type="term" value="C:dendrite"/>
    <property type="evidence" value="ECO:0007669"/>
    <property type="project" value="UniProtKB-SubCell"/>
</dbReference>
<dbReference type="AlphaFoldDB" id="F6X7A0"/>
<evidence type="ECO:0000256" key="15">
    <source>
        <dbReference type="ARBA" id="ARBA00023004"/>
    </source>
</evidence>
<comment type="similarity">
    <text evidence="6 47">Belongs to the cytochrome P450 family.</text>
</comment>
<evidence type="ECO:0000256" key="7">
    <source>
        <dbReference type="ARBA" id="ARBA00022548"/>
    </source>
</evidence>
<evidence type="ECO:0000256" key="23">
    <source>
        <dbReference type="ARBA" id="ARBA00034106"/>
    </source>
</evidence>
<evidence type="ECO:0000256" key="12">
    <source>
        <dbReference type="ARBA" id="ARBA00022848"/>
    </source>
</evidence>
<comment type="catalytic activity">
    <reaction evidence="30">
        <text>cholesterol + reduced [NADPH--hemoprotein reductase] + O2 = (24S)-hydroxycholesterol + oxidized [NADPH--hemoprotein reductase] + H2O + H(+)</text>
        <dbReference type="Rhea" id="RHEA:22716"/>
        <dbReference type="Rhea" id="RHEA-COMP:11964"/>
        <dbReference type="Rhea" id="RHEA-COMP:11965"/>
        <dbReference type="ChEBI" id="CHEBI:15377"/>
        <dbReference type="ChEBI" id="CHEBI:15378"/>
        <dbReference type="ChEBI" id="CHEBI:15379"/>
        <dbReference type="ChEBI" id="CHEBI:16113"/>
        <dbReference type="ChEBI" id="CHEBI:34310"/>
        <dbReference type="ChEBI" id="CHEBI:57618"/>
        <dbReference type="ChEBI" id="CHEBI:58210"/>
        <dbReference type="EC" id="1.14.14.25"/>
    </reaction>
    <physiologicalReaction direction="left-to-right" evidence="30">
        <dbReference type="Rhea" id="RHEA:22717"/>
    </physiologicalReaction>
</comment>
<evidence type="ECO:0000256" key="46">
    <source>
        <dbReference type="PIRSR" id="PIRSR602401-1"/>
    </source>
</evidence>
<keyword evidence="19 48" id="KW-0472">Membrane</keyword>
<evidence type="ECO:0000256" key="33">
    <source>
        <dbReference type="ARBA" id="ARBA00051527"/>
    </source>
</evidence>
<gene>
    <name evidence="49" type="primary">cyp46a1.3</name>
</gene>
<evidence type="ECO:0000256" key="32">
    <source>
        <dbReference type="ARBA" id="ARBA00051503"/>
    </source>
</evidence>
<comment type="catalytic activity">
    <reaction evidence="29">
        <text>7-dehydrocholesterol + reduced [NADPH--hemoprotein reductase] + O2 = cholesta-5,7-dien-3beta,25-diol + oxidized [NADPH--hemoprotein reductase] + H2O + H(+)</text>
        <dbReference type="Rhea" id="RHEA:53240"/>
        <dbReference type="Rhea" id="RHEA-COMP:11964"/>
        <dbReference type="Rhea" id="RHEA-COMP:11965"/>
        <dbReference type="ChEBI" id="CHEBI:15377"/>
        <dbReference type="ChEBI" id="CHEBI:15378"/>
        <dbReference type="ChEBI" id="CHEBI:15379"/>
        <dbReference type="ChEBI" id="CHEBI:17759"/>
        <dbReference type="ChEBI" id="CHEBI:57618"/>
        <dbReference type="ChEBI" id="CHEBI:58210"/>
        <dbReference type="ChEBI" id="CHEBI:137057"/>
    </reaction>
    <physiologicalReaction direction="left-to-right" evidence="29">
        <dbReference type="Rhea" id="RHEA:53241"/>
    </physiologicalReaction>
</comment>
<comment type="cofactor">
    <cofactor evidence="1 46">
        <name>heme</name>
        <dbReference type="ChEBI" id="CHEBI:30413"/>
    </cofactor>
</comment>
<reference evidence="49" key="2">
    <citation type="submission" date="2011-07" db="UniProtKB">
        <authorList>
            <consortium name="Ensembl"/>
        </authorList>
    </citation>
    <scope>IDENTIFICATION</scope>
</reference>
<evidence type="ECO:0000256" key="45">
    <source>
        <dbReference type="ARBA" id="ARBA00080170"/>
    </source>
</evidence>
<evidence type="ECO:0000256" key="37">
    <source>
        <dbReference type="ARBA" id="ARBA00051817"/>
    </source>
</evidence>
<evidence type="ECO:0000256" key="31">
    <source>
        <dbReference type="ARBA" id="ARBA00051188"/>
    </source>
</evidence>
<evidence type="ECO:0000256" key="36">
    <source>
        <dbReference type="ARBA" id="ARBA00051763"/>
    </source>
</evidence>
<evidence type="ECO:0000256" key="41">
    <source>
        <dbReference type="ARBA" id="ARBA00066440"/>
    </source>
</evidence>
<comment type="pathway">
    <text evidence="25">Steroid metabolism; cholesterol degradation.</text>
</comment>
<dbReference type="PRINTS" id="PR00385">
    <property type="entry name" value="P450"/>
</dbReference>
<dbReference type="PANTHER" id="PTHR24293">
    <property type="entry name" value="CYTOCHROME P450 FAMILY 46 SUBFAMILY A"/>
    <property type="match status" value="1"/>
</dbReference>
<dbReference type="CDD" id="cd20613">
    <property type="entry name" value="CYP46A1-like"/>
    <property type="match status" value="1"/>
</dbReference>
<feature type="transmembrane region" description="Helical" evidence="48">
    <location>
        <begin position="6"/>
        <end position="29"/>
    </location>
</feature>
<dbReference type="InterPro" id="IPR039983">
    <property type="entry name" value="CYP46A1"/>
</dbReference>
<dbReference type="SUPFAM" id="SSF48264">
    <property type="entry name" value="Cytochrome P450"/>
    <property type="match status" value="1"/>
</dbReference>
<accession>F6X7A0</accession>
<dbReference type="GO" id="GO:0005506">
    <property type="term" value="F:iron ion binding"/>
    <property type="evidence" value="ECO:0007669"/>
    <property type="project" value="InterPro"/>
</dbReference>
<evidence type="ECO:0000256" key="38">
    <source>
        <dbReference type="ARBA" id="ARBA00052074"/>
    </source>
</evidence>
<dbReference type="FunFam" id="1.10.630.10:FF:000031">
    <property type="entry name" value="cholesterol 24-hydroxylase isoform X2"/>
    <property type="match status" value="1"/>
</dbReference>
<comment type="catalytic activity">
    <reaction evidence="37">
        <text>7-dehydrocholesterol + reduced [NADPH--hemoprotein reductase] + O2 = cholesta-5,7-dien-3beta,24S-diol + oxidized [NADPH--hemoprotein reductase] + H2O + H(+)</text>
        <dbReference type="Rhea" id="RHEA:53244"/>
        <dbReference type="Rhea" id="RHEA-COMP:11964"/>
        <dbReference type="Rhea" id="RHEA-COMP:11965"/>
        <dbReference type="ChEBI" id="CHEBI:15377"/>
        <dbReference type="ChEBI" id="CHEBI:15378"/>
        <dbReference type="ChEBI" id="CHEBI:15379"/>
        <dbReference type="ChEBI" id="CHEBI:17759"/>
        <dbReference type="ChEBI" id="CHEBI:57618"/>
        <dbReference type="ChEBI" id="CHEBI:58210"/>
        <dbReference type="ChEBI" id="CHEBI:137061"/>
    </reaction>
    <physiologicalReaction direction="left-to-right" evidence="37">
        <dbReference type="Rhea" id="RHEA:53245"/>
    </physiologicalReaction>
</comment>
<dbReference type="PROSITE" id="PS00086">
    <property type="entry name" value="CYTOCHROME_P450"/>
    <property type="match status" value="1"/>
</dbReference>
<comment type="function">
    <text evidence="40">P450 monooxygenase that plays a major role in cholesterol homeostasis in the brain. Primarily catalyzes the hydroxylation (with S stereochemistry) at C-24 of cholesterol side chain, triggering cholesterol diffusion out of neurons and its further degradation. By promoting constant cholesterol elimination in neurons, may activate the mevalonate pathway and coordinate the synthesis of new cholesterol and nonsterol isoprenoids involved in synaptic activity and learning. Further hydroxylates cholesterol derivatives and hormone steroids on both the ring and side chain of these molecules, converting them into active oxysterols involved in lipid signaling and biosynthesis. Acts as an epoxidase converting cholesta-5,24-dien-3beta-ol/desmosterol into (24S),25-epoxycholesterol, an abundant lipid ligand of nuclear NR1H2 and NR1H3 receptors shown to promote neurogenesis in developing brain. May also catalyze the oxidative metabolism of xenobiotics, such as clotrimazole.</text>
</comment>
<evidence type="ECO:0000256" key="47">
    <source>
        <dbReference type="RuleBase" id="RU000461"/>
    </source>
</evidence>
<comment type="catalytic activity">
    <reaction evidence="28">
        <text>(24S)-hydroxycholesterol + reduced [NADPH--hemoprotein reductase] + O2 = 24S,25-dihydroxycholesterol + oxidized [NADPH--hemoprotein reductase] + H2O + H(+)</text>
        <dbReference type="Rhea" id="RHEA:46384"/>
        <dbReference type="Rhea" id="RHEA-COMP:11964"/>
        <dbReference type="Rhea" id="RHEA-COMP:11965"/>
        <dbReference type="ChEBI" id="CHEBI:15377"/>
        <dbReference type="ChEBI" id="CHEBI:15378"/>
        <dbReference type="ChEBI" id="CHEBI:15379"/>
        <dbReference type="ChEBI" id="CHEBI:34310"/>
        <dbReference type="ChEBI" id="CHEBI:57618"/>
        <dbReference type="ChEBI" id="CHEBI:58210"/>
        <dbReference type="ChEBI" id="CHEBI:86074"/>
    </reaction>
    <physiologicalReaction direction="left-to-right" evidence="28">
        <dbReference type="Rhea" id="RHEA:46385"/>
    </physiologicalReaction>
</comment>
<organism evidence="49">
    <name type="scientific">Xenopus tropicalis</name>
    <name type="common">Western clawed frog</name>
    <name type="synonym">Silurana tropicalis</name>
    <dbReference type="NCBI Taxonomy" id="8364"/>
    <lineage>
        <taxon>Eukaryota</taxon>
        <taxon>Metazoa</taxon>
        <taxon>Chordata</taxon>
        <taxon>Craniata</taxon>
        <taxon>Vertebrata</taxon>
        <taxon>Euteleostomi</taxon>
        <taxon>Amphibia</taxon>
        <taxon>Batrachia</taxon>
        <taxon>Anura</taxon>
        <taxon>Pipoidea</taxon>
        <taxon>Pipidae</taxon>
        <taxon>Xenopodinae</taxon>
        <taxon>Xenopus</taxon>
        <taxon>Silurana</taxon>
    </lineage>
</organism>
<evidence type="ECO:0000256" key="19">
    <source>
        <dbReference type="ARBA" id="ARBA00023136"/>
    </source>
</evidence>
<comment type="catalytic activity">
    <reaction evidence="32">
        <text>testosterone + reduced [NADPH--hemoprotein reductase] + O2 = 6beta,17beta-dihydroxyandrost-4-en-3-one + oxidized [NADPH--hemoprotein reductase] + H2O + H(+)</text>
        <dbReference type="Rhea" id="RHEA:46296"/>
        <dbReference type="Rhea" id="RHEA-COMP:11964"/>
        <dbReference type="Rhea" id="RHEA-COMP:11965"/>
        <dbReference type="ChEBI" id="CHEBI:15377"/>
        <dbReference type="ChEBI" id="CHEBI:15378"/>
        <dbReference type="ChEBI" id="CHEBI:15379"/>
        <dbReference type="ChEBI" id="CHEBI:17347"/>
        <dbReference type="ChEBI" id="CHEBI:34477"/>
        <dbReference type="ChEBI" id="CHEBI:57618"/>
        <dbReference type="ChEBI" id="CHEBI:58210"/>
    </reaction>
    <physiologicalReaction direction="left-to-right" evidence="32">
        <dbReference type="Rhea" id="RHEA:46297"/>
    </physiologicalReaction>
</comment>
<dbReference type="Pfam" id="PF00067">
    <property type="entry name" value="p450"/>
    <property type="match status" value="1"/>
</dbReference>
<evidence type="ECO:0000256" key="21">
    <source>
        <dbReference type="ARBA" id="ARBA00023221"/>
    </source>
</evidence>
<evidence type="ECO:0000256" key="14">
    <source>
        <dbReference type="ARBA" id="ARBA00023002"/>
    </source>
</evidence>
<dbReference type="Gene3D" id="1.10.630.10">
    <property type="entry name" value="Cytochrome P450"/>
    <property type="match status" value="1"/>
</dbReference>
<comment type="catalytic activity">
    <reaction evidence="27">
        <text>testosterone + reduced [NADPH--hemoprotein reductase] + O2 = 2-hydroxytestosterone + oxidized [NADPH--hemoprotein reductase] + H2O + H(+)</text>
        <dbReference type="Rhea" id="RHEA:46300"/>
        <dbReference type="Rhea" id="RHEA-COMP:11964"/>
        <dbReference type="Rhea" id="RHEA-COMP:11965"/>
        <dbReference type="ChEBI" id="CHEBI:15377"/>
        <dbReference type="ChEBI" id="CHEBI:15378"/>
        <dbReference type="ChEBI" id="CHEBI:15379"/>
        <dbReference type="ChEBI" id="CHEBI:17347"/>
        <dbReference type="ChEBI" id="CHEBI:57618"/>
        <dbReference type="ChEBI" id="CHEBI:58210"/>
        <dbReference type="ChEBI" id="CHEBI:86013"/>
    </reaction>
    <physiologicalReaction direction="left-to-right" evidence="27">
        <dbReference type="Rhea" id="RHEA:46301"/>
    </physiologicalReaction>
</comment>
<dbReference type="InterPro" id="IPR001128">
    <property type="entry name" value="Cyt_P450"/>
</dbReference>
<keyword evidence="9 48" id="KW-0812">Transmembrane</keyword>
<keyword evidence="14 47" id="KW-0560">Oxidoreductase</keyword>
<dbReference type="PRINTS" id="PR00463">
    <property type="entry name" value="EP450I"/>
</dbReference>
<evidence type="ECO:0000256" key="13">
    <source>
        <dbReference type="ARBA" id="ARBA00022989"/>
    </source>
</evidence>
<keyword evidence="17 47" id="KW-0503">Monooxygenase</keyword>
<evidence type="ECO:0000256" key="1">
    <source>
        <dbReference type="ARBA" id="ARBA00001971"/>
    </source>
</evidence>
<dbReference type="GO" id="GO:0098794">
    <property type="term" value="C:postsynapse"/>
    <property type="evidence" value="ECO:0007669"/>
    <property type="project" value="UniProtKB-SubCell"/>
</dbReference>
<dbReference type="GO" id="GO:0005789">
    <property type="term" value="C:endoplasmic reticulum membrane"/>
    <property type="evidence" value="ECO:0007669"/>
    <property type="project" value="UniProtKB-SubCell"/>
</dbReference>
<dbReference type="Bgee" id="ENSXETG00000011440">
    <property type="expression patterns" value="Expressed in liver and 14 other cell types or tissues"/>
</dbReference>
<dbReference type="PANTHER" id="PTHR24293:SF2">
    <property type="entry name" value="CHOLESTEROL 24-HYDROXYLASE ISOFORM X1"/>
    <property type="match status" value="1"/>
</dbReference>
<protein>
    <recommendedName>
        <fullName evidence="42">Cholesterol 24-hydroxylase</fullName>
        <ecNumber evidence="41">1.14.14.25</ecNumber>
    </recommendedName>
    <alternativeName>
        <fullName evidence="44">Cholesterol 24-monooxygenase</fullName>
    </alternativeName>
    <alternativeName>
        <fullName evidence="43">Cholesterol 24S-hydroxylase</fullName>
    </alternativeName>
    <alternativeName>
        <fullName evidence="45">Cytochrome P450 46A1</fullName>
    </alternativeName>
</protein>
<comment type="catalytic activity">
    <reaction evidence="26">
        <text>desmosterol + reduced [NADPH--hemoprotein reductase] + O2 = (24Z),26-hydroxydesmosterol + oxidized [NADPH--hemoprotein reductase] + H2O + H(+)</text>
        <dbReference type="Rhea" id="RHEA:53236"/>
        <dbReference type="Rhea" id="RHEA-COMP:11964"/>
        <dbReference type="Rhea" id="RHEA-COMP:11965"/>
        <dbReference type="ChEBI" id="CHEBI:15377"/>
        <dbReference type="ChEBI" id="CHEBI:15378"/>
        <dbReference type="ChEBI" id="CHEBI:15379"/>
        <dbReference type="ChEBI" id="CHEBI:17737"/>
        <dbReference type="ChEBI" id="CHEBI:57618"/>
        <dbReference type="ChEBI" id="CHEBI:58210"/>
        <dbReference type="ChEBI" id="CHEBI:137053"/>
    </reaction>
    <physiologicalReaction direction="left-to-right" evidence="26">
        <dbReference type="Rhea" id="RHEA:53237"/>
    </physiologicalReaction>
</comment>
<evidence type="ECO:0000256" key="26">
    <source>
        <dbReference type="ARBA" id="ARBA00050139"/>
    </source>
</evidence>
<evidence type="ECO:0000256" key="16">
    <source>
        <dbReference type="ARBA" id="ARBA00023018"/>
    </source>
</evidence>
<comment type="catalytic activity">
    <reaction evidence="36">
        <text>(24S)-hydroxycholesterol + reduced [NADPH--hemoprotein reductase] + O2 = (24S,25R)-24,26-dihydroxycholesterol + oxidized [NADPH--hemoprotein reductase] + H2O + H(+)</text>
        <dbReference type="Rhea" id="RHEA:46388"/>
        <dbReference type="Rhea" id="RHEA-COMP:11964"/>
        <dbReference type="Rhea" id="RHEA-COMP:11965"/>
        <dbReference type="ChEBI" id="CHEBI:15377"/>
        <dbReference type="ChEBI" id="CHEBI:15378"/>
        <dbReference type="ChEBI" id="CHEBI:15379"/>
        <dbReference type="ChEBI" id="CHEBI:34310"/>
        <dbReference type="ChEBI" id="CHEBI:57618"/>
        <dbReference type="ChEBI" id="CHEBI:58210"/>
        <dbReference type="ChEBI" id="CHEBI:86165"/>
    </reaction>
    <physiologicalReaction direction="left-to-right" evidence="36">
        <dbReference type="Rhea" id="RHEA:46389"/>
    </physiologicalReaction>
</comment>
<comment type="pathway">
    <text evidence="5">Lipid metabolism; C21-steroid hormone metabolism.</text>
</comment>
<evidence type="ECO:0000256" key="24">
    <source>
        <dbReference type="ARBA" id="ARBA00034110"/>
    </source>
</evidence>
<dbReference type="GO" id="GO:0033781">
    <property type="term" value="F:cholesterol 24-hydroxylase activity"/>
    <property type="evidence" value="ECO:0007669"/>
    <property type="project" value="UniProtKB-EC"/>
</dbReference>
<evidence type="ECO:0000256" key="39">
    <source>
        <dbReference type="ARBA" id="ARBA00052870"/>
    </source>
</evidence>
<evidence type="ECO:0000256" key="40">
    <source>
        <dbReference type="ARBA" id="ARBA00054645"/>
    </source>
</evidence>
<evidence type="ECO:0000256" key="44">
    <source>
        <dbReference type="ARBA" id="ARBA00079170"/>
    </source>
</evidence>
<evidence type="ECO:0000256" key="3">
    <source>
        <dbReference type="ARBA" id="ARBA00004279"/>
    </source>
</evidence>
<dbReference type="Xenbase" id="XB-GENE-969052">
    <property type="gene designation" value="cyp46a1.3"/>
</dbReference>
<evidence type="ECO:0000313" key="49">
    <source>
        <dbReference type="Ensembl" id="ENSXETP00000024984"/>
    </source>
</evidence>
<evidence type="ECO:0000256" key="6">
    <source>
        <dbReference type="ARBA" id="ARBA00010617"/>
    </source>
</evidence>
<comment type="catalytic activity">
    <reaction evidence="33">
        <text>4beta-hydroxycholesterol + reduced [NADPH--hemoprotein reductase] + O2 = 4beta,24S-dihydroxycholesterol + oxidized [NADPH--hemoprotein reductase] + H2O + H(+)</text>
        <dbReference type="Rhea" id="RHEA:46392"/>
        <dbReference type="Rhea" id="RHEA-COMP:11964"/>
        <dbReference type="Rhea" id="RHEA-COMP:11965"/>
        <dbReference type="ChEBI" id="CHEBI:15377"/>
        <dbReference type="ChEBI" id="CHEBI:15378"/>
        <dbReference type="ChEBI" id="CHEBI:15379"/>
        <dbReference type="ChEBI" id="CHEBI:57618"/>
        <dbReference type="ChEBI" id="CHEBI:58210"/>
        <dbReference type="ChEBI" id="CHEBI:85778"/>
        <dbReference type="ChEBI" id="CHEBI:86087"/>
    </reaction>
    <physiologicalReaction direction="left-to-right" evidence="33">
        <dbReference type="Rhea" id="RHEA:46393"/>
    </physiologicalReaction>
</comment>
<evidence type="ECO:0000256" key="30">
    <source>
        <dbReference type="ARBA" id="ARBA00050991"/>
    </source>
</evidence>
<proteinExistence type="inferred from homology"/>
<dbReference type="InterPro" id="IPR036396">
    <property type="entry name" value="Cyt_P450_sf"/>
</dbReference>
<evidence type="ECO:0000256" key="34">
    <source>
        <dbReference type="ARBA" id="ARBA00051606"/>
    </source>
</evidence>